<reference evidence="1 2" key="1">
    <citation type="submission" date="2024-03" db="EMBL/GenBank/DDBJ databases">
        <title>Novel species of the genus Variovorax.</title>
        <authorList>
            <person name="Liu Q."/>
            <person name="Xin Y.-H."/>
        </authorList>
    </citation>
    <scope>NUCLEOTIDE SEQUENCE [LARGE SCALE GENOMIC DNA]</scope>
    <source>
        <strain evidence="1 2">KACC 18901</strain>
    </source>
</reference>
<accession>A0ABU8XKC8</accession>
<proteinExistence type="predicted"/>
<dbReference type="InterPro" id="IPR049245">
    <property type="entry name" value="DUF6880"/>
</dbReference>
<protein>
    <submittedName>
        <fullName evidence="1">DUF6880 family protein</fullName>
    </submittedName>
</protein>
<sequence>MPSHPTDDLESFLKRQDPSTLVGVLIELASDHEPVRERLARLQLSGRPDMLAAGFRKSLNAWRRSSSFFSYRESGDFGRTLEAWLDQVHRELLPKDPAAALALFESFIEADGTFFERADDSDGCIGDAVRAACRYWLQAASQCEEAPASEWSSRLVKLFGDDQYGARDELLRRAELLLDEKALRALAAQFESRMAGALAAPADDNGHSHEVFRISAALSLLAEALHDPDVMVRGVLSYSPQPNAMQQKAFVDAYLEADRPSDALAWLQGSWGHMEDTRERLESDALGRLGRHGESAPIRQRLFERSISVFDLHRWLAQLPDASRPEALQRARRLALGHDDPATAATLLLDIGDDEAAEAMLLGEPTRIRGDDYGALVPLAQALRTHRRLRGEAAIYRALLTAILARAYARAYGHAASYWIRLREIAGTGMDLLPLESHEVFEAAIRSRHARKVAFWAHVNGKRSDHGDEVGRRGNS</sequence>
<keyword evidence="2" id="KW-1185">Reference proteome</keyword>
<evidence type="ECO:0000313" key="1">
    <source>
        <dbReference type="EMBL" id="MEJ8859550.1"/>
    </source>
</evidence>
<evidence type="ECO:0000313" key="2">
    <source>
        <dbReference type="Proteomes" id="UP001367030"/>
    </source>
</evidence>
<organism evidence="1 2">
    <name type="scientific">Variovorax robiniae</name>
    <dbReference type="NCBI Taxonomy" id="1836199"/>
    <lineage>
        <taxon>Bacteria</taxon>
        <taxon>Pseudomonadati</taxon>
        <taxon>Pseudomonadota</taxon>
        <taxon>Betaproteobacteria</taxon>
        <taxon>Burkholderiales</taxon>
        <taxon>Comamonadaceae</taxon>
        <taxon>Variovorax</taxon>
    </lineage>
</organism>
<dbReference type="Pfam" id="PF21810">
    <property type="entry name" value="DUF6880"/>
    <property type="match status" value="1"/>
</dbReference>
<comment type="caution">
    <text evidence="1">The sequence shown here is derived from an EMBL/GenBank/DDBJ whole genome shotgun (WGS) entry which is preliminary data.</text>
</comment>
<dbReference type="EMBL" id="JBBKZS010000031">
    <property type="protein sequence ID" value="MEJ8859550.1"/>
    <property type="molecule type" value="Genomic_DNA"/>
</dbReference>
<gene>
    <name evidence="1" type="ORF">WKW79_33655</name>
</gene>
<dbReference type="Proteomes" id="UP001367030">
    <property type="component" value="Unassembled WGS sequence"/>
</dbReference>
<dbReference type="RefSeq" id="WP_340339586.1">
    <property type="nucleotide sequence ID" value="NZ_JBBKZS010000031.1"/>
</dbReference>
<name>A0ABU8XKC8_9BURK</name>